<dbReference type="Proteomes" id="UP001326110">
    <property type="component" value="Chromosome"/>
</dbReference>
<proteinExistence type="predicted"/>
<evidence type="ECO:0000313" key="1">
    <source>
        <dbReference type="EMBL" id="WQH07208.1"/>
    </source>
</evidence>
<organism evidence="1 2">
    <name type="scientific">Duganella zoogloeoides</name>
    <dbReference type="NCBI Taxonomy" id="75659"/>
    <lineage>
        <taxon>Bacteria</taxon>
        <taxon>Pseudomonadati</taxon>
        <taxon>Pseudomonadota</taxon>
        <taxon>Betaproteobacteria</taxon>
        <taxon>Burkholderiales</taxon>
        <taxon>Oxalobacteraceae</taxon>
        <taxon>Telluria group</taxon>
        <taxon>Duganella</taxon>
    </lineage>
</organism>
<evidence type="ECO:0000313" key="2">
    <source>
        <dbReference type="Proteomes" id="UP001326110"/>
    </source>
</evidence>
<keyword evidence="2" id="KW-1185">Reference proteome</keyword>
<gene>
    <name evidence="1" type="ORF">SR858_12985</name>
</gene>
<accession>A0ABZ0Y5W0</accession>
<sequence length="134" mass="14639">MELNGKPLGLRYLLSAYFGDHVERHAYLSGRATVGLIDFEPEIDDDGVPYFVGTTYEHKVGFSGSESTGIVTVNAVTGAVVRYKPIAKPCSTTVIFNLTVQAIAAHSTLSAEMYYPARRDTSPEPRLSVQPSQR</sequence>
<name>A0ABZ0Y5W0_9BURK</name>
<dbReference type="EMBL" id="CP140152">
    <property type="protein sequence ID" value="WQH07208.1"/>
    <property type="molecule type" value="Genomic_DNA"/>
</dbReference>
<protein>
    <submittedName>
        <fullName evidence="1">Uncharacterized protein</fullName>
    </submittedName>
</protein>
<dbReference type="RefSeq" id="WP_019921222.1">
    <property type="nucleotide sequence ID" value="NZ_CP140152.1"/>
</dbReference>
<reference evidence="1 2" key="1">
    <citation type="submission" date="2023-11" db="EMBL/GenBank/DDBJ databases">
        <title>MicrobeMod: A computational toolkit for identifying prokaryotic methylation and restriction-modification with nanopore sequencing.</title>
        <authorList>
            <person name="Crits-Christoph A."/>
            <person name="Kang S.C."/>
            <person name="Lee H."/>
            <person name="Ostrov N."/>
        </authorList>
    </citation>
    <scope>NUCLEOTIDE SEQUENCE [LARGE SCALE GENOMIC DNA]</scope>
    <source>
        <strain evidence="1 2">ATCC 25935</strain>
    </source>
</reference>